<feature type="domain" description="Solute-binding protein family 3/N-terminal" evidence="2">
    <location>
        <begin position="23"/>
        <end position="82"/>
    </location>
</feature>
<dbReference type="SUPFAM" id="SSF53850">
    <property type="entry name" value="Periplasmic binding protein-like II"/>
    <property type="match status" value="1"/>
</dbReference>
<dbReference type="EMBL" id="JALNMH010000015">
    <property type="protein sequence ID" value="MCK7595250.1"/>
    <property type="molecule type" value="Genomic_DNA"/>
</dbReference>
<dbReference type="Pfam" id="PF00497">
    <property type="entry name" value="SBP_bac_3"/>
    <property type="match status" value="1"/>
</dbReference>
<dbReference type="RefSeq" id="WP_248211062.1">
    <property type="nucleotide sequence ID" value="NZ_JALNMH010000015.1"/>
</dbReference>
<dbReference type="Gene3D" id="3.40.190.10">
    <property type="entry name" value="Periplasmic binding protein-like II"/>
    <property type="match status" value="2"/>
</dbReference>
<proteinExistence type="predicted"/>
<feature type="compositionally biased region" description="Basic and acidic residues" evidence="1">
    <location>
        <begin position="237"/>
        <end position="253"/>
    </location>
</feature>
<evidence type="ECO:0000313" key="3">
    <source>
        <dbReference type="EMBL" id="MCK7595250.1"/>
    </source>
</evidence>
<reference evidence="3" key="1">
    <citation type="submission" date="2022-04" db="EMBL/GenBank/DDBJ databases">
        <title>Lysobacter sp. CAU 1642 isolated from sea sand.</title>
        <authorList>
            <person name="Kim W."/>
        </authorList>
    </citation>
    <scope>NUCLEOTIDE SEQUENCE</scope>
    <source>
        <strain evidence="3">CAU 1642</strain>
    </source>
</reference>
<name>A0ABT0GL25_9GAMM</name>
<sequence length="253" mass="27991">MLLVAVPLQACPASPAPLRLLLGTAAPWTYFDQDCQPAGIGIDVLRALSRESGVRVEFVYVDYESERPALLDGRLEGDINEINPWYEKHLVRIAPVLALEEVVIGRIQGAADDAAPTQRIGHVITHNSRRSALAGLEAKIVEFDDYQSLIRAYLDGELDAVAGIKETLLFHLYRLGAGPEVLSTLRSLQTVAVWLYLSPRVDAERRERLEQVLLASNLDPVLRQARTMHLSAHSLRAPRDPEHCADPPRSAPD</sequence>
<accession>A0ABT0GL25</accession>
<organism evidence="3 4">
    <name type="scientific">Pseudomarimonas salicorniae</name>
    <dbReference type="NCBI Taxonomy" id="2933270"/>
    <lineage>
        <taxon>Bacteria</taxon>
        <taxon>Pseudomonadati</taxon>
        <taxon>Pseudomonadota</taxon>
        <taxon>Gammaproteobacteria</taxon>
        <taxon>Lysobacterales</taxon>
        <taxon>Lysobacteraceae</taxon>
        <taxon>Pseudomarimonas</taxon>
    </lineage>
</organism>
<comment type="caution">
    <text evidence="3">The sequence shown here is derived from an EMBL/GenBank/DDBJ whole genome shotgun (WGS) entry which is preliminary data.</text>
</comment>
<feature type="region of interest" description="Disordered" evidence="1">
    <location>
        <begin position="232"/>
        <end position="253"/>
    </location>
</feature>
<evidence type="ECO:0000259" key="2">
    <source>
        <dbReference type="Pfam" id="PF00497"/>
    </source>
</evidence>
<evidence type="ECO:0000256" key="1">
    <source>
        <dbReference type="SAM" id="MobiDB-lite"/>
    </source>
</evidence>
<gene>
    <name evidence="3" type="ORF">M0G41_16440</name>
</gene>
<dbReference type="Proteomes" id="UP001431449">
    <property type="component" value="Unassembled WGS sequence"/>
</dbReference>
<keyword evidence="4" id="KW-1185">Reference proteome</keyword>
<evidence type="ECO:0000313" key="4">
    <source>
        <dbReference type="Proteomes" id="UP001431449"/>
    </source>
</evidence>
<dbReference type="InterPro" id="IPR001638">
    <property type="entry name" value="Solute-binding_3/MltF_N"/>
</dbReference>
<protein>
    <submittedName>
        <fullName evidence="3">Transporter substrate-binding domain-containing protein</fullName>
    </submittedName>
</protein>